<dbReference type="OrthoDB" id="9800627at2"/>
<evidence type="ECO:0000256" key="5">
    <source>
        <dbReference type="ARBA" id="ARBA00022670"/>
    </source>
</evidence>
<dbReference type="Proteomes" id="UP000292347">
    <property type="component" value="Unassembled WGS sequence"/>
</dbReference>
<evidence type="ECO:0000256" key="6">
    <source>
        <dbReference type="ARBA" id="ARBA00022692"/>
    </source>
</evidence>
<keyword evidence="12" id="KW-0472">Membrane</keyword>
<accession>A0A4Q2IQR6</accession>
<keyword evidence="9" id="KW-0862">Zinc</keyword>
<keyword evidence="8" id="KW-0378">Hydrolase</keyword>
<feature type="domain" description="Peptidase M50" evidence="13">
    <location>
        <begin position="141"/>
        <end position="171"/>
    </location>
</feature>
<evidence type="ECO:0000256" key="7">
    <source>
        <dbReference type="ARBA" id="ARBA00022723"/>
    </source>
</evidence>
<comment type="subcellular location">
    <subcellularLocation>
        <location evidence="2">Cell membrane</location>
        <topology evidence="2">Multi-pass membrane protein</topology>
    </subcellularLocation>
</comment>
<evidence type="ECO:0000256" key="3">
    <source>
        <dbReference type="ARBA" id="ARBA00007931"/>
    </source>
</evidence>
<evidence type="ECO:0000259" key="13">
    <source>
        <dbReference type="Pfam" id="PF02163"/>
    </source>
</evidence>
<keyword evidence="11" id="KW-0482">Metalloprotease</keyword>
<evidence type="ECO:0000256" key="9">
    <source>
        <dbReference type="ARBA" id="ARBA00022833"/>
    </source>
</evidence>
<dbReference type="InterPro" id="IPR052348">
    <property type="entry name" value="Metallopeptidase_M50B"/>
</dbReference>
<dbReference type="AlphaFoldDB" id="A0A4Q2IQR6"/>
<dbReference type="GO" id="GO:0008237">
    <property type="term" value="F:metallopeptidase activity"/>
    <property type="evidence" value="ECO:0007669"/>
    <property type="project" value="UniProtKB-KW"/>
</dbReference>
<comment type="similarity">
    <text evidence="3">Belongs to the peptidase M50B family.</text>
</comment>
<evidence type="ECO:0000256" key="11">
    <source>
        <dbReference type="ARBA" id="ARBA00023049"/>
    </source>
</evidence>
<keyword evidence="7" id="KW-0479">Metal-binding</keyword>
<comment type="cofactor">
    <cofactor evidence="1">
        <name>Zn(2+)</name>
        <dbReference type="ChEBI" id="CHEBI:29105"/>
    </cofactor>
</comment>
<keyword evidence="15" id="KW-1185">Reference proteome</keyword>
<evidence type="ECO:0000256" key="10">
    <source>
        <dbReference type="ARBA" id="ARBA00022989"/>
    </source>
</evidence>
<name>A0A4Q2IQR6_9SPHN</name>
<dbReference type="InterPro" id="IPR044537">
    <property type="entry name" value="Rip2-like"/>
</dbReference>
<evidence type="ECO:0000256" key="2">
    <source>
        <dbReference type="ARBA" id="ARBA00004651"/>
    </source>
</evidence>
<proteinExistence type="inferred from homology"/>
<evidence type="ECO:0000313" key="15">
    <source>
        <dbReference type="Proteomes" id="UP000292347"/>
    </source>
</evidence>
<keyword evidence="6" id="KW-0812">Transmembrane</keyword>
<dbReference type="GO" id="GO:0005886">
    <property type="term" value="C:plasma membrane"/>
    <property type="evidence" value="ECO:0007669"/>
    <property type="project" value="UniProtKB-SubCell"/>
</dbReference>
<dbReference type="PANTHER" id="PTHR35864:SF1">
    <property type="entry name" value="ZINC METALLOPROTEASE YWHC-RELATED"/>
    <property type="match status" value="1"/>
</dbReference>
<dbReference type="RefSeq" id="WP_129342892.1">
    <property type="nucleotide sequence ID" value="NZ_JACIDD010000003.1"/>
</dbReference>
<dbReference type="EMBL" id="SDPT01000003">
    <property type="protein sequence ID" value="RXZ30418.1"/>
    <property type="molecule type" value="Genomic_DNA"/>
</dbReference>
<dbReference type="PANTHER" id="PTHR35864">
    <property type="entry name" value="ZINC METALLOPROTEASE MJ0611-RELATED"/>
    <property type="match status" value="1"/>
</dbReference>
<keyword evidence="4" id="KW-1003">Cell membrane</keyword>
<evidence type="ECO:0000256" key="8">
    <source>
        <dbReference type="ARBA" id="ARBA00022801"/>
    </source>
</evidence>
<keyword evidence="10" id="KW-1133">Transmembrane helix</keyword>
<evidence type="ECO:0000256" key="4">
    <source>
        <dbReference type="ARBA" id="ARBA00022475"/>
    </source>
</evidence>
<sequence length="228" mass="24333">MDIAQILWTIAVWLVPLVIAIVFHEVAHGVVANWLGDPTAAEQRRLTFNPVRHADPIGTVALPLVLAVSGAPVFGWAKPVPVDARRLRNPRWHMVLVALAGPGINLLLALTAALLIAVVASVTGGEAGDVSRFVVSNLINFVRINLFLAVFNLLPVPPFDGGHVVEGLLPRSLAWRYAQLGRFGIPVLLLLLLVLPMLSPQLNVVGRVVSPIVFGLADALLRLVGLGG</sequence>
<dbReference type="Pfam" id="PF02163">
    <property type="entry name" value="Peptidase_M50"/>
    <property type="match status" value="1"/>
</dbReference>
<organism evidence="14 15">
    <name type="scientific">Sphingomonas desiccabilis</name>
    <dbReference type="NCBI Taxonomy" id="429134"/>
    <lineage>
        <taxon>Bacteria</taxon>
        <taxon>Pseudomonadati</taxon>
        <taxon>Pseudomonadota</taxon>
        <taxon>Alphaproteobacteria</taxon>
        <taxon>Sphingomonadales</taxon>
        <taxon>Sphingomonadaceae</taxon>
        <taxon>Sphingomonas</taxon>
    </lineage>
</organism>
<dbReference type="InterPro" id="IPR008915">
    <property type="entry name" value="Peptidase_M50"/>
</dbReference>
<evidence type="ECO:0000256" key="12">
    <source>
        <dbReference type="ARBA" id="ARBA00023136"/>
    </source>
</evidence>
<dbReference type="GO" id="GO:0006508">
    <property type="term" value="P:proteolysis"/>
    <property type="evidence" value="ECO:0007669"/>
    <property type="project" value="UniProtKB-KW"/>
</dbReference>
<gene>
    <name evidence="14" type="ORF">EO081_14570</name>
</gene>
<dbReference type="GO" id="GO:0046872">
    <property type="term" value="F:metal ion binding"/>
    <property type="evidence" value="ECO:0007669"/>
    <property type="project" value="UniProtKB-KW"/>
</dbReference>
<protein>
    <submittedName>
        <fullName evidence="14">Site-2 protease family protein</fullName>
    </submittedName>
</protein>
<evidence type="ECO:0000256" key="1">
    <source>
        <dbReference type="ARBA" id="ARBA00001947"/>
    </source>
</evidence>
<dbReference type="CDD" id="cd06158">
    <property type="entry name" value="S2P-M50_like_1"/>
    <property type="match status" value="1"/>
</dbReference>
<evidence type="ECO:0000313" key="14">
    <source>
        <dbReference type="EMBL" id="RXZ30418.1"/>
    </source>
</evidence>
<reference evidence="14 15" key="1">
    <citation type="submission" date="2019-01" db="EMBL/GenBank/DDBJ databases">
        <title>Sphingomonas mucosissima sp. nov. and Sphingomonas desiccabilis sp. nov., from biological soil crusts in the Colorado Plateau, USA.</title>
        <authorList>
            <person name="Zhu D."/>
        </authorList>
    </citation>
    <scope>NUCLEOTIDE SEQUENCE [LARGE SCALE GENOMIC DNA]</scope>
    <source>
        <strain evidence="14 15">CP1D</strain>
    </source>
</reference>
<comment type="caution">
    <text evidence="14">The sequence shown here is derived from an EMBL/GenBank/DDBJ whole genome shotgun (WGS) entry which is preliminary data.</text>
</comment>
<keyword evidence="5 14" id="KW-0645">Protease</keyword>